<feature type="compositionally biased region" description="Low complexity" evidence="1">
    <location>
        <begin position="459"/>
        <end position="468"/>
    </location>
</feature>
<feature type="compositionally biased region" description="Basic and acidic residues" evidence="1">
    <location>
        <begin position="2642"/>
        <end position="2688"/>
    </location>
</feature>
<name>A0A8C7WQL6_9TELE</name>
<feature type="region of interest" description="Disordered" evidence="1">
    <location>
        <begin position="2044"/>
        <end position="2067"/>
    </location>
</feature>
<feature type="compositionally biased region" description="Low complexity" evidence="1">
    <location>
        <begin position="2138"/>
        <end position="2150"/>
    </location>
</feature>
<feature type="region of interest" description="Disordered" evidence="1">
    <location>
        <begin position="1408"/>
        <end position="1443"/>
    </location>
</feature>
<feature type="compositionally biased region" description="Polar residues" evidence="1">
    <location>
        <begin position="3283"/>
        <end position="3307"/>
    </location>
</feature>
<feature type="compositionally biased region" description="Polar residues" evidence="1">
    <location>
        <begin position="1773"/>
        <end position="1783"/>
    </location>
</feature>
<feature type="compositionally biased region" description="Basic and acidic residues" evidence="1">
    <location>
        <begin position="707"/>
        <end position="716"/>
    </location>
</feature>
<feature type="compositionally biased region" description="Basic and acidic residues" evidence="1">
    <location>
        <begin position="2775"/>
        <end position="2790"/>
    </location>
</feature>
<feature type="region of interest" description="Disordered" evidence="1">
    <location>
        <begin position="2427"/>
        <end position="2466"/>
    </location>
</feature>
<feature type="compositionally biased region" description="Low complexity" evidence="1">
    <location>
        <begin position="731"/>
        <end position="745"/>
    </location>
</feature>
<feature type="compositionally biased region" description="Polar residues" evidence="1">
    <location>
        <begin position="470"/>
        <end position="517"/>
    </location>
</feature>
<dbReference type="GeneTree" id="ENSGT00740000117099"/>
<feature type="compositionally biased region" description="Basic and acidic residues" evidence="1">
    <location>
        <begin position="2115"/>
        <end position="2126"/>
    </location>
</feature>
<feature type="region of interest" description="Disordered" evidence="1">
    <location>
        <begin position="1460"/>
        <end position="1517"/>
    </location>
</feature>
<feature type="compositionally biased region" description="Low complexity" evidence="1">
    <location>
        <begin position="1479"/>
        <end position="1512"/>
    </location>
</feature>
<sequence length="3391" mass="365549">MNITAFNVPSHPWRHSAAHLFESRNRFLDTDEDLVLFDMTCRDRKPWSSCENLKGLGANRNPWTARGGALDLSTEKVKSRLSRCQSLTECSASPCSKAMENSSANKHLNNETFDLKTATAFLKRLAAKKGPVDLRRGALNLSTSVAAAGEADADAHLDDTEWYQQWLSLLEQGLWWPAEVGDCGYYVYTDGDYIYSLLTDKSGGHLYACATEEDMQALGNITENIATILKQKETDKVTLCGFKIPLNDEGEDFWTPHQQENKLLASEAAVDLSSALSKGEKLMNMNLESFSQMFQESLSSQPVDFTVYKLQKIKTESVQSSFSCREEPIEAADFSLKSLKGGRGGPYWKEQAVKDVLLPSPSLSSVPFPRQTSPATKTRIPEIKIACVDDTDHPHARQRADLKPSYNTTDTDKLSRTPTSSNCLSRKPSDTSKIVSATSLVSKIPGPVRMEKKLPSPPSTSTHSTAPPQQALTDPSISSQRPFLTRQPSQAAQPRVFSLTNGSTATGKQRTRSAPAQTCCQAQNLQQEPPKKVTPKLNILNDTGTASSEAYLFNRNQKALYPYFDSHIGNKVLDFSPAVAKNTGQAIAAEASVEAKKQTEIVDFTKYKLKRFKEKKLMDCETNVDLSNNTGAAVALVKQTEEEDAEGPNLDVEYPKLSSIQERPVVHQMSFGQNNKSERRVSKSSLPHIPGLPDSRGASKETGMIRTDQKVHEKSARTVSSTMTSAPGTAISTLDSSSSGTSILDGHLKQKAKPEAPLPKYSYPLLSPVIKKQVDMQEQKELKPQTPSTPSARQILCDTKGQASRPLYQSCEKIHGYQTSTAPANLIKAALDMSVKTKAQQVEVPSMDPVCEALPLTRRKRLASVKTDKTSQQESIDLTSGPLSPESQEQKPAFINLPTLEEPSGSGMTTKDTAMKNFSSSKEVAPALNIPVNLPSGDFTVSSPSSAQLDSSDSVLNQQSKHGVLSPLTSLSFAPRQTIETSFSKAAVTAVLDMSPKLSPEVLNKTEGSPDEAVSLLNKPSAKAALRRGSVGVPLVVEPKLLEPRKEKTFQNVLPAQKWPNANRVTIPLLQQPPVCNVALQQSGFSQSTFQTYTWSSAPANSVKGTVDMSTKAGKSETAVQCSDILSLVCVRPSDLTDSQTDPVGVPLIVKAQYSQEFPKMQQTTVVRPQRDFQQRFVSGESKETTAPANSIRGFLDMSPKSQQQQLETPETPASGILPLIRNKTSVCRNDSAGVSLVVEPAACQQRRRNFGEITMTETVHRLIPPYYCSMVLSGSKTSYKHAQPQNKPMDFSAKDRPARTNDSSSRVELKTGEPVNFTNRKLKQDSYERRQTATKLGNKKMIGAVDLTLDNKTSACDHQEVKDVVPYYISFSSQYATYLSQQSIHSASTNLGRTQALLSETQMSSLNGECSAHEQTQTKPEMHQGRKSITGQGQVSPSPLASTQAHQLLQNLEWKKPSPDVAYPQVNNEDVQSKRPESLSTNLLTQSQISQQQFQHSSLESSSTSSTATSQPLDPVLTLQGSGLQRETAQRPKVLLKQITVDSCGSTEEYDDGSRQAPSAISLSPQHAGHQAVPPSVSFGSQTRTPLQSRTALPVPGAMQPQGRVTVQPHQAVTVQPSSPPSVQSTSPVSTAASRPVVRHEAVMAADERLEPTSKEQQAGETGSTSVKGLISLFTGLESQSAVSSYHAETVSQPVDHSRRNTSENMVGPATPVPKAAGTNASLPQSPSLSGLLPCTEVPVKDQYKIAFPPVTPEGFSTQPAGDESAAMQVEPPSSQNHQQPQRPVKESLEEKSAHLKLSSVELADTEMLEGSPCIDDPSKPSQTLSEEMTKETFAVTNEIDFSQQPRSEEAKQSKSEDVTINVKASAAVLQTENKKIHPKSVYIGIHSSEVPSTGVEHETNEPKPHMRLPHIFVSAASSPEEETDEHEFRECSKPDLSKVGVPEETILGATTPGDWKDPLPETVAQSDISEDVKSVESINNNASIEPLGRDSCVPEFSEISDNQTRLEEQGSKCLVTEKISPVEATISELKGKVDPSELQLPMISPEEKSTSDVAQLEAAEPAGDLACQAENTSLEEKTSKDVQLLQEITEKGKDASSETVSPQEGQHSGSLSLKEEPSVAKTSEEVQQIQDKSESEVSTSVPEPSPVTLPAKDDGSATKANETKAQQSEQTGRGIFSLFSNSTAMPQQTSSPSGPSGLGASIPGPTAKETSGTGLLSMFGAPPSTDSKNKLPQSVPQEPQGKGLLSMFGVSTGQSPPRGPVAGSPQPKGPLPREPLGKGLFSMFGSSPPQPTPSPRSHVGIGVPPRGPPTGSSLFGGILTGSSMQKESPGIGLFSKFGGVAAQSQAGPKAPGPTATPPRTTAPEISAKGLMTISGEQGKQASEVPATSQKSDSIFKASSVFSLGENSESSKPKTGFGLFGMSFLGETKTEPEPEPVKPKETEVVLEKSDDCVPSESLPPSFEEEVHVQQECNDLQEPTKDVSTNYETLHKVLVRQSDLCEEVHKETKQELSLSNISTDLPEKLRQVDQHPVGAIESVTVGELTEEKCISDVKKTVPELDKDILQTSSTDGESVRAQMKSPTEQKDPSETPETLIDSVERPTGFHAADVADIKSVSEGEESLTGSEKEVEKPVKSVTGEEETIKKDVEKPDETFKTPNEEQPADMEKLKDEALKIEEHQVDADAEKSNNEALTVAAEEMPVNVDSENSFSKELVVQDTEEVTRDMSMIKTTEKPTAEVKPEATAEDLNVASSETVGEPTDAKVQVSTLEKTFEKDTSFEVGSDEDRSVEESTSMPSCPTQQQARPVMTSPICPPGPQMAGPRMADPRMADPRMVDPRMADPRMVDPRMAGPRMVDPRMVDPRMVDPRMAGPYCPRQQGQQKPPEPAPFSGFMSMFSSPSASSKSPTVGGFFSSSPGSLFGSASAPRQPQQQQQQKTLFFGLSSGTTTESLTSDLFGMFRGQEATKAEQPKQPDTDPEPKNPPESRKASEGTEDAECRPGLKKVQSTEHSETSESGRVEVAKQKDEADTEANDSSVPAPKCPSSSQEHGYDEHVEHLEETGPAQSEEGAPPSAPNAKAAFDKPALSTTKLDFMSVTTQGTAAFGSLFSSTSPTSAVHLPQQCQTDSGLFSGLKTLSANIFQDEKPAAKDVASGSLSNFGLKLTSVFGSSESPKPESTSPNVTAQTEPESLKDESDKPSPGSEETESADTSETEGPTETSKTGSCDTLAQTPQSGCPSLTDSLDKPQPKKKTEEPEARTSDSWHDGLAAERPKTLLAEEATKSPPDSSHLDSSGNLSPTSSQPSSELQGVQRVEPRPPRGNDSWNEDDVEKEVHAPPEPGSNKDLQENLPVASADICEEKRCVEDAASNSSSHGCWAASIAVLASPHPFFVV</sequence>
<organism evidence="2 3">
    <name type="scientific">Oryzias sinensis</name>
    <name type="common">Chinese medaka</name>
    <dbReference type="NCBI Taxonomy" id="183150"/>
    <lineage>
        <taxon>Eukaryota</taxon>
        <taxon>Metazoa</taxon>
        <taxon>Chordata</taxon>
        <taxon>Craniata</taxon>
        <taxon>Vertebrata</taxon>
        <taxon>Euteleostomi</taxon>
        <taxon>Actinopterygii</taxon>
        <taxon>Neopterygii</taxon>
        <taxon>Teleostei</taxon>
        <taxon>Neoteleostei</taxon>
        <taxon>Acanthomorphata</taxon>
        <taxon>Ovalentaria</taxon>
        <taxon>Atherinomorphae</taxon>
        <taxon>Beloniformes</taxon>
        <taxon>Adrianichthyidae</taxon>
        <taxon>Oryziinae</taxon>
        <taxon>Oryzias</taxon>
    </lineage>
</organism>
<feature type="compositionally biased region" description="Acidic residues" evidence="1">
    <location>
        <begin position="3202"/>
        <end position="3211"/>
    </location>
</feature>
<evidence type="ECO:0000256" key="1">
    <source>
        <dbReference type="SAM" id="MobiDB-lite"/>
    </source>
</evidence>
<feature type="region of interest" description="Disordered" evidence="1">
    <location>
        <begin position="1689"/>
        <end position="1729"/>
    </location>
</feature>
<feature type="compositionally biased region" description="Low complexity" evidence="1">
    <location>
        <begin position="3168"/>
        <end position="3179"/>
    </location>
</feature>
<feature type="compositionally biased region" description="Polar residues" evidence="1">
    <location>
        <begin position="717"/>
        <end position="727"/>
    </location>
</feature>
<feature type="compositionally biased region" description="Polar residues" evidence="1">
    <location>
        <begin position="2180"/>
        <end position="2191"/>
    </location>
</feature>
<feature type="compositionally biased region" description="Polar residues" evidence="1">
    <location>
        <begin position="1408"/>
        <end position="1420"/>
    </location>
</feature>
<feature type="region of interest" description="Disordered" evidence="1">
    <location>
        <begin position="3164"/>
        <end position="3347"/>
    </location>
</feature>
<feature type="compositionally biased region" description="Basic and acidic residues" evidence="1">
    <location>
        <begin position="3048"/>
        <end position="3059"/>
    </location>
</feature>
<feature type="compositionally biased region" description="Basic and acidic residues" evidence="1">
    <location>
        <begin position="1785"/>
        <end position="1794"/>
    </location>
</feature>
<feature type="compositionally biased region" description="Polar residues" evidence="1">
    <location>
        <begin position="2376"/>
        <end position="2393"/>
    </location>
</feature>
<feature type="region of interest" description="Disordered" evidence="1">
    <location>
        <begin position="1752"/>
        <end position="1794"/>
    </location>
</feature>
<feature type="compositionally biased region" description="Polar residues" evidence="1">
    <location>
        <begin position="1557"/>
        <end position="1566"/>
    </location>
</feature>
<feature type="region of interest" description="Disordered" evidence="1">
    <location>
        <begin position="1615"/>
        <end position="1638"/>
    </location>
</feature>
<feature type="compositionally biased region" description="Low complexity" evidence="1">
    <location>
        <begin position="2192"/>
        <end position="2207"/>
    </location>
</feature>
<feature type="compositionally biased region" description="Polar residues" evidence="1">
    <location>
        <begin position="1428"/>
        <end position="1443"/>
    </location>
</feature>
<feature type="compositionally biased region" description="Basic and acidic residues" evidence="1">
    <location>
        <begin position="2963"/>
        <end position="3026"/>
    </location>
</feature>
<accession>A0A8C7WQL6</accession>
<feature type="compositionally biased region" description="Polar residues" evidence="1">
    <location>
        <begin position="2791"/>
        <end position="2804"/>
    </location>
</feature>
<feature type="compositionally biased region" description="Basic and acidic residues" evidence="1">
    <location>
        <begin position="2731"/>
        <end position="2743"/>
    </location>
</feature>
<dbReference type="Proteomes" id="UP000694383">
    <property type="component" value="Unplaced"/>
</dbReference>
<feature type="compositionally biased region" description="Polar residues" evidence="1">
    <location>
        <begin position="431"/>
        <end position="441"/>
    </location>
</feature>
<feature type="compositionally biased region" description="Basic and acidic residues" evidence="1">
    <location>
        <begin position="390"/>
        <end position="402"/>
    </location>
</feature>
<feature type="region of interest" description="Disordered" evidence="1">
    <location>
        <begin position="2775"/>
        <end position="3082"/>
    </location>
</feature>
<feature type="compositionally biased region" description="Basic and acidic residues" evidence="1">
    <location>
        <begin position="1293"/>
        <end position="1305"/>
    </location>
</feature>
<feature type="region of interest" description="Disordered" evidence="1">
    <location>
        <begin position="2560"/>
        <end position="2688"/>
    </location>
</feature>
<feature type="compositionally biased region" description="Polar residues" evidence="1">
    <location>
        <begin position="872"/>
        <end position="887"/>
    </location>
</feature>
<feature type="compositionally biased region" description="Low complexity" evidence="1">
    <location>
        <begin position="1615"/>
        <end position="1635"/>
    </location>
</feature>
<evidence type="ECO:0000313" key="3">
    <source>
        <dbReference type="Proteomes" id="UP000694383"/>
    </source>
</evidence>
<feature type="compositionally biased region" description="Basic and acidic residues" evidence="1">
    <location>
        <begin position="2855"/>
        <end position="2866"/>
    </location>
</feature>
<feature type="compositionally biased region" description="Basic and acidic residues" evidence="1">
    <location>
        <begin position="1848"/>
        <end position="1859"/>
    </location>
</feature>
<feature type="compositionally biased region" description="Polar residues" evidence="1">
    <location>
        <begin position="2099"/>
        <end position="2113"/>
    </location>
</feature>
<feature type="region of interest" description="Disordered" evidence="1">
    <location>
        <begin position="1546"/>
        <end position="1588"/>
    </location>
</feature>
<feature type="compositionally biased region" description="Polar residues" evidence="1">
    <location>
        <begin position="2160"/>
        <end position="2173"/>
    </location>
</feature>
<evidence type="ECO:0000313" key="2">
    <source>
        <dbReference type="Ensembl" id="ENSOSIP00000001761.1"/>
    </source>
</evidence>
<proteinExistence type="predicted"/>
<protein>
    <submittedName>
        <fullName evidence="2">Uncharacterized protein</fullName>
    </submittedName>
</protein>
<feature type="compositionally biased region" description="Low complexity" evidence="1">
    <location>
        <begin position="2888"/>
        <end position="2953"/>
    </location>
</feature>
<feature type="region of interest" description="Disordered" evidence="1">
    <location>
        <begin position="387"/>
        <end position="517"/>
    </location>
</feature>
<feature type="compositionally biased region" description="Basic and acidic residues" evidence="1">
    <location>
        <begin position="3241"/>
        <end position="3272"/>
    </location>
</feature>
<keyword evidence="3" id="KW-1185">Reference proteome</keyword>
<feature type="region of interest" description="Disordered" evidence="1">
    <location>
        <begin position="2704"/>
        <end position="2763"/>
    </location>
</feature>
<feature type="region of interest" description="Disordered" evidence="1">
    <location>
        <begin position="862"/>
        <end position="889"/>
    </location>
</feature>
<reference evidence="2" key="2">
    <citation type="submission" date="2025-09" db="UniProtKB">
        <authorList>
            <consortium name="Ensembl"/>
        </authorList>
    </citation>
    <scope>IDENTIFICATION</scope>
</reference>
<feature type="compositionally biased region" description="Basic and acidic residues" evidence="1">
    <location>
        <begin position="2429"/>
        <end position="2452"/>
    </location>
</feature>
<feature type="region of interest" description="Disordered" evidence="1">
    <location>
        <begin position="1280"/>
        <end position="1305"/>
    </location>
</feature>
<dbReference type="Ensembl" id="ENSOSIT00000001882.1">
    <property type="protein sequence ID" value="ENSOSIP00000001761.1"/>
    <property type="gene ID" value="ENSOSIG00000000989.1"/>
</dbReference>
<feature type="compositionally biased region" description="Polar residues" evidence="1">
    <location>
        <begin position="2226"/>
        <end position="2239"/>
    </location>
</feature>
<feature type="compositionally biased region" description="Basic and acidic residues" evidence="1">
    <location>
        <begin position="2825"/>
        <end position="2846"/>
    </location>
</feature>
<feature type="region of interest" description="Disordered" evidence="1">
    <location>
        <begin position="1810"/>
        <end position="1860"/>
    </location>
</feature>
<feature type="region of interest" description="Disordered" evidence="1">
    <location>
        <begin position="2088"/>
        <end position="2393"/>
    </location>
</feature>
<feature type="region of interest" description="Disordered" evidence="1">
    <location>
        <begin position="664"/>
        <end position="762"/>
    </location>
</feature>
<feature type="compositionally biased region" description="Polar residues" evidence="1">
    <location>
        <begin position="1579"/>
        <end position="1588"/>
    </location>
</feature>
<reference evidence="2" key="1">
    <citation type="submission" date="2025-08" db="UniProtKB">
        <authorList>
            <consortium name="Ensembl"/>
        </authorList>
    </citation>
    <scope>IDENTIFICATION</scope>
</reference>
<feature type="region of interest" description="Disordered" evidence="1">
    <location>
        <begin position="1968"/>
        <end position="1993"/>
    </location>
</feature>
<feature type="compositionally biased region" description="Polar residues" evidence="1">
    <location>
        <begin position="3215"/>
        <end position="3240"/>
    </location>
</feature>